<name>A0A370CE36_ASPNG</name>
<dbReference type="VEuPathDB" id="FungiDB:M747DRAFT_57313"/>
<dbReference type="AlphaFoldDB" id="A0A370CE36"/>
<dbReference type="EMBL" id="KZ851900">
    <property type="protein sequence ID" value="RDH25419.1"/>
    <property type="molecule type" value="Genomic_DNA"/>
</dbReference>
<dbReference type="Proteomes" id="UP000253845">
    <property type="component" value="Unassembled WGS sequence"/>
</dbReference>
<keyword evidence="1" id="KW-1133">Transmembrane helix</keyword>
<evidence type="ECO:0000313" key="3">
    <source>
        <dbReference type="Proteomes" id="UP000253845"/>
    </source>
</evidence>
<organism evidence="2 3">
    <name type="scientific">Aspergillus niger ATCC 13496</name>
    <dbReference type="NCBI Taxonomy" id="1353008"/>
    <lineage>
        <taxon>Eukaryota</taxon>
        <taxon>Fungi</taxon>
        <taxon>Dikarya</taxon>
        <taxon>Ascomycota</taxon>
        <taxon>Pezizomycotina</taxon>
        <taxon>Eurotiomycetes</taxon>
        <taxon>Eurotiomycetidae</taxon>
        <taxon>Eurotiales</taxon>
        <taxon>Aspergillaceae</taxon>
        <taxon>Aspergillus</taxon>
        <taxon>Aspergillus subgen. Circumdati</taxon>
    </lineage>
</organism>
<sequence length="140" mass="15374">MKGVASSCVYHLPPAFPIQCVSVSVCFCFLPCLMLYSFSVFFSFFSFVTEKGSMVLFDCPISYILRLGCLQILAAVRGTPAVLELVFFVTPDGGWLICLDAHPWSAPRCSIRRLCTCSIHDAACIFFLYLVLESGGQGSC</sequence>
<accession>A0A370CE36</accession>
<reference evidence="2 3" key="1">
    <citation type="submission" date="2018-07" db="EMBL/GenBank/DDBJ databases">
        <title>Section-level genome sequencing of Aspergillus section Nigri to investigate inter- and intra-species variation.</title>
        <authorList>
            <consortium name="DOE Joint Genome Institute"/>
            <person name="Vesth T.C."/>
            <person name="Nybo J.L."/>
            <person name="Theobald S."/>
            <person name="Frisvad J.C."/>
            <person name="Larsen T.O."/>
            <person name="Nielsen K.F."/>
            <person name="Hoof J.B."/>
            <person name="Brandl J."/>
            <person name="Salamov A."/>
            <person name="Riley R."/>
            <person name="Gladden J.M."/>
            <person name="Phatale P."/>
            <person name="Nielsen M.T."/>
            <person name="Lyhne E.K."/>
            <person name="Kogle M.E."/>
            <person name="Strasser K."/>
            <person name="McDonnell E."/>
            <person name="Barry K."/>
            <person name="Clum A."/>
            <person name="Chen C."/>
            <person name="Nolan M."/>
            <person name="Sandor L."/>
            <person name="Kuo A."/>
            <person name="Lipzen A."/>
            <person name="Hainaut M."/>
            <person name="Drula E."/>
            <person name="Tsang A."/>
            <person name="Magnuson J.K."/>
            <person name="Henrissat B."/>
            <person name="Wiebenga A."/>
            <person name="Simmons B.A."/>
            <person name="Makela M.R."/>
            <person name="De vries R.P."/>
            <person name="Grigoriev I.V."/>
            <person name="Mortensen U.H."/>
            <person name="Baker S.E."/>
            <person name="Andersen M.R."/>
        </authorList>
    </citation>
    <scope>NUCLEOTIDE SEQUENCE [LARGE SCALE GENOMIC DNA]</scope>
    <source>
        <strain evidence="2 3">ATCC 13496</strain>
    </source>
</reference>
<gene>
    <name evidence="2" type="ORF">M747DRAFT_57313</name>
</gene>
<proteinExistence type="predicted"/>
<protein>
    <submittedName>
        <fullName evidence="2">Uncharacterized protein</fullName>
    </submittedName>
</protein>
<keyword evidence="1" id="KW-0472">Membrane</keyword>
<feature type="transmembrane region" description="Helical" evidence="1">
    <location>
        <begin position="21"/>
        <end position="48"/>
    </location>
</feature>
<keyword evidence="1" id="KW-0812">Transmembrane</keyword>
<evidence type="ECO:0000313" key="2">
    <source>
        <dbReference type="EMBL" id="RDH25419.1"/>
    </source>
</evidence>
<evidence type="ECO:0000256" key="1">
    <source>
        <dbReference type="SAM" id="Phobius"/>
    </source>
</evidence>